<proteinExistence type="predicted"/>
<dbReference type="InterPro" id="IPR025916">
    <property type="entry name" value="YdjO"/>
</dbReference>
<evidence type="ECO:0000313" key="1">
    <source>
        <dbReference type="EMBL" id="REE86224.1"/>
    </source>
</evidence>
<dbReference type="Pfam" id="PF14169">
    <property type="entry name" value="YdjO"/>
    <property type="match status" value="1"/>
</dbReference>
<comment type="caution">
    <text evidence="1">The sequence shown here is derived from an EMBL/GenBank/DDBJ whole genome shotgun (WGS) entry which is preliminary data.</text>
</comment>
<organism evidence="1 2">
    <name type="scientific">Paenibacillus taihuensis</name>
    <dbReference type="NCBI Taxonomy" id="1156355"/>
    <lineage>
        <taxon>Bacteria</taxon>
        <taxon>Bacillati</taxon>
        <taxon>Bacillota</taxon>
        <taxon>Bacilli</taxon>
        <taxon>Bacillales</taxon>
        <taxon>Paenibacillaceae</taxon>
        <taxon>Paenibacillus</taxon>
    </lineage>
</organism>
<gene>
    <name evidence="1" type="ORF">A8990_111121</name>
</gene>
<dbReference type="AlphaFoldDB" id="A0A3D9S174"/>
<evidence type="ECO:0000313" key="2">
    <source>
        <dbReference type="Proteomes" id="UP000256304"/>
    </source>
</evidence>
<protein>
    <submittedName>
        <fullName evidence="1">Cold-inducible protein YdjO</fullName>
    </submittedName>
</protein>
<sequence>MRNADAEPIFVRNTKGVLIIHFSKKHVEPIPEEQTAIWTCSNEECSCWMRSEFSFGEFPSCPICHSSMTSDTRSLPVLTNGTKRSFQ</sequence>
<dbReference type="EMBL" id="QTTN01000011">
    <property type="protein sequence ID" value="REE86224.1"/>
    <property type="molecule type" value="Genomic_DNA"/>
</dbReference>
<dbReference type="Proteomes" id="UP000256304">
    <property type="component" value="Unassembled WGS sequence"/>
</dbReference>
<keyword evidence="2" id="KW-1185">Reference proteome</keyword>
<name>A0A3D9S174_9BACL</name>
<reference evidence="1 2" key="1">
    <citation type="submission" date="2018-08" db="EMBL/GenBank/DDBJ databases">
        <title>Genomic Encyclopedia of Type Strains, Phase III (KMG-III): the genomes of soil and plant-associated and newly described type strains.</title>
        <authorList>
            <person name="Whitman W."/>
        </authorList>
    </citation>
    <scope>NUCLEOTIDE SEQUENCE [LARGE SCALE GENOMIC DNA]</scope>
    <source>
        <strain evidence="1 2">CGMCC 1.10966</strain>
    </source>
</reference>
<accession>A0A3D9S174</accession>